<dbReference type="RefSeq" id="WP_002772675.1">
    <property type="nucleotide sequence ID" value="NZ_JH597773.1"/>
</dbReference>
<dbReference type="GO" id="GO:0005737">
    <property type="term" value="C:cytoplasm"/>
    <property type="evidence" value="ECO:0007669"/>
    <property type="project" value="UniProtKB-SubCell"/>
</dbReference>
<dbReference type="PANTHER" id="PTHR15913">
    <property type="entry name" value="ACID CLUSTER PROTEIN 33"/>
    <property type="match status" value="1"/>
</dbReference>
<dbReference type="Gene3D" id="3.40.50.1820">
    <property type="entry name" value="alpha/beta hydrolase"/>
    <property type="match status" value="1"/>
</dbReference>
<sequence length="325" mass="36415">MKRLKKILYIIIAAFALFVTALYNLPSSMREAASFADFSQQVAPETIAAYSAFRERPVKRLERNGQVWTYRKHGSGPALLLLHGMGGEADLWWQQIESYEKHFTVIAPTYPPARTLQGLSEGIIDILDAENIDRTIVMGTSLGGYLTQYLLAQHPQRFERAALLNTFPPNDIIAEQNRLQGWALRLLPEPVVFSIYRAGLEKRVLPASQNSPLLRAHLMTLASGGMTKAQLYGRYLCVMESFQPAAPFTPMLIVDSDNDPLVSEQLREMLVGTYPQAKRVTLHEAGHFPYISHSDQFHSVIDEFLYGHSHAAPISSPIPSPRISP</sequence>
<evidence type="ECO:0000256" key="2">
    <source>
        <dbReference type="ARBA" id="ARBA00020148"/>
    </source>
</evidence>
<dbReference type="InterPro" id="IPR000073">
    <property type="entry name" value="AB_hydrolase_1"/>
</dbReference>
<keyword evidence="4" id="KW-0472">Membrane</keyword>
<dbReference type="PANTHER" id="PTHR15913:SF0">
    <property type="entry name" value="MASPARDIN"/>
    <property type="match status" value="1"/>
</dbReference>
<evidence type="ECO:0000256" key="3">
    <source>
        <dbReference type="ARBA" id="ARBA00022490"/>
    </source>
</evidence>
<protein>
    <recommendedName>
        <fullName evidence="2">Maspardin</fullName>
    </recommendedName>
</protein>
<dbReference type="InterPro" id="IPR029058">
    <property type="entry name" value="AB_hydrolase_fold"/>
</dbReference>
<evidence type="ECO:0000313" key="6">
    <source>
        <dbReference type="EMBL" id="EHQ06963.1"/>
    </source>
</evidence>
<feature type="transmembrane region" description="Helical" evidence="4">
    <location>
        <begin position="7"/>
        <end position="25"/>
    </location>
</feature>
<organism evidence="6 7">
    <name type="scientific">Leptonema illini DSM 21528</name>
    <dbReference type="NCBI Taxonomy" id="929563"/>
    <lineage>
        <taxon>Bacteria</taxon>
        <taxon>Pseudomonadati</taxon>
        <taxon>Spirochaetota</taxon>
        <taxon>Spirochaetia</taxon>
        <taxon>Leptospirales</taxon>
        <taxon>Leptospiraceae</taxon>
        <taxon>Leptonema</taxon>
    </lineage>
</organism>
<evidence type="ECO:0000256" key="4">
    <source>
        <dbReference type="SAM" id="Phobius"/>
    </source>
</evidence>
<name>H2CHU1_9LEPT</name>
<dbReference type="HOGENOM" id="CLU_917998_0_0_12"/>
<comment type="subcellular location">
    <subcellularLocation>
        <location evidence="1">Cytoplasm</location>
    </subcellularLocation>
</comment>
<evidence type="ECO:0000259" key="5">
    <source>
        <dbReference type="Pfam" id="PF12697"/>
    </source>
</evidence>
<dbReference type="EMBL" id="JH597773">
    <property type="protein sequence ID" value="EHQ06963.1"/>
    <property type="molecule type" value="Genomic_DNA"/>
</dbReference>
<gene>
    <name evidence="6" type="ORF">Lepil_2287</name>
</gene>
<dbReference type="InterPro" id="IPR026151">
    <property type="entry name" value="Maspardin"/>
</dbReference>
<proteinExistence type="predicted"/>
<dbReference type="Proteomes" id="UP000005737">
    <property type="component" value="Unassembled WGS sequence"/>
</dbReference>
<keyword evidence="4" id="KW-0812">Transmembrane</keyword>
<feature type="domain" description="AB hydrolase-1" evidence="5">
    <location>
        <begin position="79"/>
        <end position="297"/>
    </location>
</feature>
<dbReference type="SUPFAM" id="SSF53474">
    <property type="entry name" value="alpha/beta-Hydrolases"/>
    <property type="match status" value="1"/>
</dbReference>
<dbReference type="GO" id="GO:0016787">
    <property type="term" value="F:hydrolase activity"/>
    <property type="evidence" value="ECO:0007669"/>
    <property type="project" value="UniProtKB-KW"/>
</dbReference>
<keyword evidence="4" id="KW-1133">Transmembrane helix</keyword>
<accession>H2CHU1</accession>
<evidence type="ECO:0000256" key="1">
    <source>
        <dbReference type="ARBA" id="ARBA00004496"/>
    </source>
</evidence>
<keyword evidence="3" id="KW-0963">Cytoplasm</keyword>
<evidence type="ECO:0000313" key="7">
    <source>
        <dbReference type="Proteomes" id="UP000005737"/>
    </source>
</evidence>
<reference evidence="6 7" key="1">
    <citation type="submission" date="2011-10" db="EMBL/GenBank/DDBJ databases">
        <title>The Improved High-Quality Draft genome of Leptonema illini DSM 21528.</title>
        <authorList>
            <consortium name="US DOE Joint Genome Institute (JGI-PGF)"/>
            <person name="Lucas S."/>
            <person name="Copeland A."/>
            <person name="Lapidus A."/>
            <person name="Glavina del Rio T."/>
            <person name="Dalin E."/>
            <person name="Tice H."/>
            <person name="Bruce D."/>
            <person name="Goodwin L."/>
            <person name="Pitluck S."/>
            <person name="Peters L."/>
            <person name="Mikhailova N."/>
            <person name="Held B."/>
            <person name="Kyrpides N."/>
            <person name="Mavromatis K."/>
            <person name="Ivanova N."/>
            <person name="Markowitz V."/>
            <person name="Cheng J.-F."/>
            <person name="Hugenholtz P."/>
            <person name="Woyke T."/>
            <person name="Wu D."/>
            <person name="Gronow S."/>
            <person name="Wellnitz S."/>
            <person name="Brambilla E.-M."/>
            <person name="Klenk H.-P."/>
            <person name="Eisen J.A."/>
        </authorList>
    </citation>
    <scope>NUCLEOTIDE SEQUENCE [LARGE SCALE GENOMIC DNA]</scope>
    <source>
        <strain evidence="6 7">DSM 21528</strain>
    </source>
</reference>
<dbReference type="AlphaFoldDB" id="H2CHU1"/>
<keyword evidence="7" id="KW-1185">Reference proteome</keyword>
<keyword evidence="6" id="KW-0378">Hydrolase</keyword>
<dbReference type="Pfam" id="PF12697">
    <property type="entry name" value="Abhydrolase_6"/>
    <property type="match status" value="1"/>
</dbReference>
<dbReference type="STRING" id="183.GCA_002009735_01330"/>